<dbReference type="InterPro" id="IPR020846">
    <property type="entry name" value="MFS_dom"/>
</dbReference>
<feature type="transmembrane region" description="Helical" evidence="5">
    <location>
        <begin position="49"/>
        <end position="69"/>
    </location>
</feature>
<keyword evidence="4 5" id="KW-0472">Membrane</keyword>
<dbReference type="SUPFAM" id="SSF103473">
    <property type="entry name" value="MFS general substrate transporter"/>
    <property type="match status" value="1"/>
</dbReference>
<dbReference type="InterPro" id="IPR052528">
    <property type="entry name" value="Sugar_transport-like"/>
</dbReference>
<feature type="transmembrane region" description="Helical" evidence="5">
    <location>
        <begin position="143"/>
        <end position="168"/>
    </location>
</feature>
<sequence>MDSTELKNLDLADIPEIVIVDKTKVTLNSPLKIPKEAIRTSLRASTIDVVFANIFAIPTSGILLSNFVVELGASPIAFGMLSSIPMLVNLVQPLGAYFSEKTTSRFRYSLLIFGTARSLWVILAIAIFLANRGLINSYDLVNITLVIVLVTRLLEGFGGASWLSWLAIIVPHRLRGRYFGFRNSVGSLTNLICVPLAGIAVSTWHGGTLQGFGIAMAVGIISGYISLGCQYFKYDINPQHHNWAPEHGNKEAVTSTAEPSSILEIFKDFNFLKFLFYFGLSMFAINLSLPFFNLYMLDTLSLDVSWVTIYASIQAAINLLFFVIWGRLADRFGNRLILAFVGIILVIIPFLWLGVGTSNLDLWLWLPMIHVLTGGTSAASDLCNNNLQLGVAPIRNQANYFAISAAVAGASGALGTTIGGFIVQNGYFGGLSGLFIISSIFRLVALVPLVFINEPRRKSFIELIQGFWQRLNVSELR</sequence>
<feature type="transmembrane region" description="Helical" evidence="5">
    <location>
        <begin position="274"/>
        <end position="292"/>
    </location>
</feature>
<dbReference type="PANTHER" id="PTHR23526:SF2">
    <property type="entry name" value="MAJOR FACILITATOR SUPERFAMILY (MFS) PROFILE DOMAIN-CONTAINING PROTEIN"/>
    <property type="match status" value="1"/>
</dbReference>
<dbReference type="GO" id="GO:0005886">
    <property type="term" value="C:plasma membrane"/>
    <property type="evidence" value="ECO:0007669"/>
    <property type="project" value="UniProtKB-SubCell"/>
</dbReference>
<comment type="subcellular location">
    <subcellularLocation>
        <location evidence="1">Cell membrane</location>
        <topology evidence="1">Multi-pass membrane protein</topology>
    </subcellularLocation>
</comment>
<dbReference type="EMBL" id="RSCL01000002">
    <property type="protein sequence ID" value="RUT09006.1"/>
    <property type="molecule type" value="Genomic_DNA"/>
</dbReference>
<dbReference type="Proteomes" id="UP000271624">
    <property type="component" value="Unassembled WGS sequence"/>
</dbReference>
<organism evidence="7 8">
    <name type="scientific">Dulcicalothrix desertica PCC 7102</name>
    <dbReference type="NCBI Taxonomy" id="232991"/>
    <lineage>
        <taxon>Bacteria</taxon>
        <taxon>Bacillati</taxon>
        <taxon>Cyanobacteriota</taxon>
        <taxon>Cyanophyceae</taxon>
        <taxon>Nostocales</taxon>
        <taxon>Calotrichaceae</taxon>
        <taxon>Dulcicalothrix</taxon>
    </lineage>
</organism>
<feature type="transmembrane region" description="Helical" evidence="5">
    <location>
        <begin position="428"/>
        <end position="452"/>
    </location>
</feature>
<reference evidence="7" key="2">
    <citation type="journal article" date="2019" name="Genome Biol. Evol.">
        <title>Day and night: Metabolic profiles and evolutionary relationships of six axenic non-marine cyanobacteria.</title>
        <authorList>
            <person name="Will S.E."/>
            <person name="Henke P."/>
            <person name="Boedeker C."/>
            <person name="Huang S."/>
            <person name="Brinkmann H."/>
            <person name="Rohde M."/>
            <person name="Jarek M."/>
            <person name="Friedl T."/>
            <person name="Seufert S."/>
            <person name="Schumacher M."/>
            <person name="Overmann J."/>
            <person name="Neumann-Schaal M."/>
            <person name="Petersen J."/>
        </authorList>
    </citation>
    <scope>NUCLEOTIDE SEQUENCE [LARGE SCALE GENOMIC DNA]</scope>
    <source>
        <strain evidence="7">PCC 7102</strain>
    </source>
</reference>
<evidence type="ECO:0000313" key="7">
    <source>
        <dbReference type="EMBL" id="RUT09006.1"/>
    </source>
</evidence>
<feature type="transmembrane region" description="Helical" evidence="5">
    <location>
        <begin position="75"/>
        <end position="98"/>
    </location>
</feature>
<evidence type="ECO:0000259" key="6">
    <source>
        <dbReference type="PROSITE" id="PS50850"/>
    </source>
</evidence>
<dbReference type="Pfam" id="PF07690">
    <property type="entry name" value="MFS_1"/>
    <property type="match status" value="1"/>
</dbReference>
<proteinExistence type="predicted"/>
<evidence type="ECO:0000256" key="5">
    <source>
        <dbReference type="SAM" id="Phobius"/>
    </source>
</evidence>
<keyword evidence="3 5" id="KW-1133">Transmembrane helix</keyword>
<dbReference type="GO" id="GO:0022857">
    <property type="term" value="F:transmembrane transporter activity"/>
    <property type="evidence" value="ECO:0007669"/>
    <property type="project" value="InterPro"/>
</dbReference>
<comment type="caution">
    <text evidence="7">The sequence shown here is derived from an EMBL/GenBank/DDBJ whole genome shotgun (WGS) entry which is preliminary data.</text>
</comment>
<keyword evidence="8" id="KW-1185">Reference proteome</keyword>
<gene>
    <name evidence="7" type="ORF">DSM106972_010590</name>
</gene>
<feature type="transmembrane region" description="Helical" evidence="5">
    <location>
        <begin position="212"/>
        <end position="232"/>
    </location>
</feature>
<evidence type="ECO:0000256" key="1">
    <source>
        <dbReference type="ARBA" id="ARBA00004651"/>
    </source>
</evidence>
<dbReference type="PROSITE" id="PS50850">
    <property type="entry name" value="MFS"/>
    <property type="match status" value="1"/>
</dbReference>
<dbReference type="AlphaFoldDB" id="A0A433VSD4"/>
<evidence type="ECO:0000256" key="4">
    <source>
        <dbReference type="ARBA" id="ARBA00023136"/>
    </source>
</evidence>
<keyword evidence="2 5" id="KW-0812">Transmembrane</keyword>
<evidence type="ECO:0000256" key="2">
    <source>
        <dbReference type="ARBA" id="ARBA00022692"/>
    </source>
</evidence>
<evidence type="ECO:0000256" key="3">
    <source>
        <dbReference type="ARBA" id="ARBA00022989"/>
    </source>
</evidence>
<name>A0A433VSD4_9CYAN</name>
<feature type="transmembrane region" description="Helical" evidence="5">
    <location>
        <begin position="400"/>
        <end position="422"/>
    </location>
</feature>
<feature type="transmembrane region" description="Helical" evidence="5">
    <location>
        <begin position="110"/>
        <end position="131"/>
    </location>
</feature>
<dbReference type="InterPro" id="IPR036259">
    <property type="entry name" value="MFS_trans_sf"/>
</dbReference>
<dbReference type="PANTHER" id="PTHR23526">
    <property type="entry name" value="INTEGRAL MEMBRANE TRANSPORT PROTEIN-RELATED"/>
    <property type="match status" value="1"/>
</dbReference>
<accession>A0A433VSD4</accession>
<feature type="transmembrane region" description="Helical" evidence="5">
    <location>
        <begin position="304"/>
        <end position="324"/>
    </location>
</feature>
<evidence type="ECO:0000313" key="8">
    <source>
        <dbReference type="Proteomes" id="UP000271624"/>
    </source>
</evidence>
<dbReference type="RefSeq" id="WP_127079574.1">
    <property type="nucleotide sequence ID" value="NZ_RSCL01000002.1"/>
</dbReference>
<feature type="transmembrane region" description="Helical" evidence="5">
    <location>
        <begin position="188"/>
        <end position="206"/>
    </location>
</feature>
<feature type="transmembrane region" description="Helical" evidence="5">
    <location>
        <begin position="336"/>
        <end position="356"/>
    </location>
</feature>
<protein>
    <submittedName>
        <fullName evidence="7">MFS transporter</fullName>
    </submittedName>
</protein>
<reference evidence="7" key="1">
    <citation type="submission" date="2018-12" db="EMBL/GenBank/DDBJ databases">
        <authorList>
            <person name="Will S."/>
            <person name="Neumann-Schaal M."/>
            <person name="Henke P."/>
        </authorList>
    </citation>
    <scope>NUCLEOTIDE SEQUENCE</scope>
    <source>
        <strain evidence="7">PCC 7102</strain>
    </source>
</reference>
<feature type="domain" description="Major facilitator superfamily (MFS) profile" evidence="6">
    <location>
        <begin position="265"/>
        <end position="477"/>
    </location>
</feature>
<dbReference type="InterPro" id="IPR011701">
    <property type="entry name" value="MFS"/>
</dbReference>
<dbReference type="Gene3D" id="1.20.1250.20">
    <property type="entry name" value="MFS general substrate transporter like domains"/>
    <property type="match status" value="2"/>
</dbReference>
<dbReference type="OrthoDB" id="9772882at2"/>